<proteinExistence type="predicted"/>
<dbReference type="RefSeq" id="WP_141135169.1">
    <property type="nucleotide sequence ID" value="NZ_FZNN01000047.1"/>
</dbReference>
<sequence length="805" mass="86673">MALLNLNNRVHVPDYAGRQMPKNMAFIYRNGTDILVPLFQDPDLTLMLAQPLIANVDGDFEICHVMSGRYDVRIVDNRERSLCYVPRLQLRRPDAVGYAHIFPAIPDLMADDTLRYEERVGHYQVTEGEFLQTANENIRLRVGASDAPDHHLETAGGVRLSLVDRIWPAAAFGVVADSDLTGESGTDNSASLAALAAALATQDQETKVVFPCGVIRTSEVFNVESAVIRDITITGEGTRIIFTHPSPAQNRRYFSVRNSDQRGARCIVRGLTLDLARNPVRTGGSDMISIGGFADVTVSENVIPSADNMAIAIDRGTMTQPRSVQVNNNRIGGKLPVSGTAHEYGSVGDTGIWVQHAGFGTVITGNVIYGTGDDAICIAETSVSPAYAPAIISNNVVKNCQGTAYKTGAAYTVFSGNYAENTVNDMYRIIDLSTKGGTTVPHGFQINGGFGKGIGRADGASLGVDIVLAGNHRAGVHIQGAAGRGSITGLHLFGTGGEAIKVTTGGRACAGLEVRSCVFDDIGAPGTSVFRRDGGANAKALTNVTFAHNVIRNTTARMLAWECRVAEGAEGNLSWHDNDIINCDFSSNSTVFAFVGDQTQRLENIHIRADRWTDNIPPSTSLLDIADASPEAFDFWFFDEGALTSMPVGSVRMRNNQSPGAIGLVPERRVRRACRKTIGETREFNNDNVLLTLDPAKAWEIEAKAIRNSDATLDIVYYKATWDPVRGRVLHVTSIAGGPDGNCAVELAHVTPLDIGDQVFFGSDVLQLQGTGAGWTDGGTSFDPLVHFEITWREVVENGHAVKIR</sequence>
<dbReference type="Proteomes" id="UP000198417">
    <property type="component" value="Unassembled WGS sequence"/>
</dbReference>
<evidence type="ECO:0000313" key="1">
    <source>
        <dbReference type="EMBL" id="SNR87750.1"/>
    </source>
</evidence>
<dbReference type="EMBL" id="FZNN01000047">
    <property type="protein sequence ID" value="SNR87750.1"/>
    <property type="molecule type" value="Genomic_DNA"/>
</dbReference>
<name>A0A238ZWP5_9RHOB</name>
<organism evidence="1 2">
    <name type="scientific">Puniceibacterium sediminis</name>
    <dbReference type="NCBI Taxonomy" id="1608407"/>
    <lineage>
        <taxon>Bacteria</taxon>
        <taxon>Pseudomonadati</taxon>
        <taxon>Pseudomonadota</taxon>
        <taxon>Alphaproteobacteria</taxon>
        <taxon>Rhodobacterales</taxon>
        <taxon>Paracoccaceae</taxon>
        <taxon>Puniceibacterium</taxon>
    </lineage>
</organism>
<gene>
    <name evidence="1" type="ORF">SAMN06265370_1472</name>
</gene>
<dbReference type="OrthoDB" id="7876859at2"/>
<reference evidence="1 2" key="1">
    <citation type="submission" date="2017-06" db="EMBL/GenBank/DDBJ databases">
        <authorList>
            <person name="Kim H.J."/>
            <person name="Triplett B.A."/>
        </authorList>
    </citation>
    <scope>NUCLEOTIDE SEQUENCE [LARGE SCALE GENOMIC DNA]</scope>
    <source>
        <strain evidence="1 2">DSM 29052</strain>
    </source>
</reference>
<dbReference type="SUPFAM" id="SSF51126">
    <property type="entry name" value="Pectin lyase-like"/>
    <property type="match status" value="2"/>
</dbReference>
<dbReference type="AlphaFoldDB" id="A0A238ZWP5"/>
<evidence type="ECO:0000313" key="2">
    <source>
        <dbReference type="Proteomes" id="UP000198417"/>
    </source>
</evidence>
<accession>A0A238ZWP5</accession>
<dbReference type="Gene3D" id="2.160.20.10">
    <property type="entry name" value="Single-stranded right-handed beta-helix, Pectin lyase-like"/>
    <property type="match status" value="1"/>
</dbReference>
<dbReference type="InterPro" id="IPR011050">
    <property type="entry name" value="Pectin_lyase_fold/virulence"/>
</dbReference>
<dbReference type="InterPro" id="IPR012334">
    <property type="entry name" value="Pectin_lyas_fold"/>
</dbReference>
<keyword evidence="2" id="KW-1185">Reference proteome</keyword>
<protein>
    <submittedName>
        <fullName evidence="1">Uncharacterized protein</fullName>
    </submittedName>
</protein>